<dbReference type="AlphaFoldDB" id="A0A4R5FE72"/>
<evidence type="ECO:0000259" key="4">
    <source>
        <dbReference type="PROSITE" id="PS50995"/>
    </source>
</evidence>
<dbReference type="GO" id="GO:0003677">
    <property type="term" value="F:DNA binding"/>
    <property type="evidence" value="ECO:0007669"/>
    <property type="project" value="UniProtKB-KW"/>
</dbReference>
<organism evidence="5 6">
    <name type="scientific">Nonomuraea mesophila</name>
    <dbReference type="NCBI Taxonomy" id="2530382"/>
    <lineage>
        <taxon>Bacteria</taxon>
        <taxon>Bacillati</taxon>
        <taxon>Actinomycetota</taxon>
        <taxon>Actinomycetes</taxon>
        <taxon>Streptosporangiales</taxon>
        <taxon>Streptosporangiaceae</taxon>
        <taxon>Nonomuraea</taxon>
    </lineage>
</organism>
<dbReference type="CDD" id="cd00090">
    <property type="entry name" value="HTH_ARSR"/>
    <property type="match status" value="1"/>
</dbReference>
<dbReference type="SUPFAM" id="SSF46785">
    <property type="entry name" value="Winged helix' DNA-binding domain"/>
    <property type="match status" value="1"/>
</dbReference>
<evidence type="ECO:0000256" key="2">
    <source>
        <dbReference type="ARBA" id="ARBA00023125"/>
    </source>
</evidence>
<dbReference type="GO" id="GO:0003700">
    <property type="term" value="F:DNA-binding transcription factor activity"/>
    <property type="evidence" value="ECO:0007669"/>
    <property type="project" value="InterPro"/>
</dbReference>
<dbReference type="PANTHER" id="PTHR33164">
    <property type="entry name" value="TRANSCRIPTIONAL REGULATOR, MARR FAMILY"/>
    <property type="match status" value="1"/>
</dbReference>
<dbReference type="InterPro" id="IPR036390">
    <property type="entry name" value="WH_DNA-bd_sf"/>
</dbReference>
<dbReference type="InterPro" id="IPR011991">
    <property type="entry name" value="ArsR-like_HTH"/>
</dbReference>
<dbReference type="PROSITE" id="PS01117">
    <property type="entry name" value="HTH_MARR_1"/>
    <property type="match status" value="1"/>
</dbReference>
<dbReference type="SMART" id="SM00347">
    <property type="entry name" value="HTH_MARR"/>
    <property type="match status" value="1"/>
</dbReference>
<feature type="domain" description="HTH marR-type" evidence="4">
    <location>
        <begin position="5"/>
        <end position="137"/>
    </location>
</feature>
<protein>
    <submittedName>
        <fullName evidence="5">MarR family transcriptional regulator</fullName>
    </submittedName>
</protein>
<dbReference type="Pfam" id="PF12802">
    <property type="entry name" value="MarR_2"/>
    <property type="match status" value="1"/>
</dbReference>
<evidence type="ECO:0000256" key="3">
    <source>
        <dbReference type="ARBA" id="ARBA00023163"/>
    </source>
</evidence>
<evidence type="ECO:0000313" key="5">
    <source>
        <dbReference type="EMBL" id="TDE47515.1"/>
    </source>
</evidence>
<keyword evidence="1" id="KW-0805">Transcription regulation</keyword>
<accession>A0A4R5FE72</accession>
<keyword evidence="3" id="KW-0804">Transcription</keyword>
<dbReference type="Proteomes" id="UP000295136">
    <property type="component" value="Unassembled WGS sequence"/>
</dbReference>
<name>A0A4R5FE72_9ACTN</name>
<sequence length="148" mass="16197">MSSGATELGRLLMAAHRAFTQQGRARFGEYGLSPARVRLLTVLHRSPDSRMRDLADALGVSGRAITSVVDALESDGLVERKPDAGDRRAFRLTLTDAGLSAIDRIADLQHRISEEIFSGMSAEDRSDLARLLRAYLDTTRDSDAERPA</sequence>
<evidence type="ECO:0000313" key="6">
    <source>
        <dbReference type="Proteomes" id="UP000295136"/>
    </source>
</evidence>
<dbReference type="InterPro" id="IPR000835">
    <property type="entry name" value="HTH_MarR-typ"/>
</dbReference>
<dbReference type="InterPro" id="IPR039422">
    <property type="entry name" value="MarR/SlyA-like"/>
</dbReference>
<dbReference type="Gene3D" id="1.10.10.10">
    <property type="entry name" value="Winged helix-like DNA-binding domain superfamily/Winged helix DNA-binding domain"/>
    <property type="match status" value="1"/>
</dbReference>
<dbReference type="GO" id="GO:0006950">
    <property type="term" value="P:response to stress"/>
    <property type="evidence" value="ECO:0007669"/>
    <property type="project" value="TreeGrafter"/>
</dbReference>
<dbReference type="EMBL" id="SMLD01000059">
    <property type="protein sequence ID" value="TDE47515.1"/>
    <property type="molecule type" value="Genomic_DNA"/>
</dbReference>
<reference evidence="5 6" key="1">
    <citation type="submission" date="2019-03" db="EMBL/GenBank/DDBJ databases">
        <title>Draft genome sequences of novel Actinobacteria.</title>
        <authorList>
            <person name="Sahin N."/>
            <person name="Ay H."/>
            <person name="Saygin H."/>
        </authorList>
    </citation>
    <scope>NUCLEOTIDE SEQUENCE [LARGE SCALE GENOMIC DNA]</scope>
    <source>
        <strain evidence="5 6">6K102</strain>
    </source>
</reference>
<proteinExistence type="predicted"/>
<dbReference type="InterPro" id="IPR036388">
    <property type="entry name" value="WH-like_DNA-bd_sf"/>
</dbReference>
<keyword evidence="2" id="KW-0238">DNA-binding</keyword>
<dbReference type="PRINTS" id="PR00598">
    <property type="entry name" value="HTHMARR"/>
</dbReference>
<keyword evidence="6" id="KW-1185">Reference proteome</keyword>
<dbReference type="PANTHER" id="PTHR33164:SF43">
    <property type="entry name" value="HTH-TYPE TRANSCRIPTIONAL REPRESSOR YETL"/>
    <property type="match status" value="1"/>
</dbReference>
<dbReference type="InterPro" id="IPR023187">
    <property type="entry name" value="Tscrpt_reg_MarR-type_CS"/>
</dbReference>
<dbReference type="PROSITE" id="PS50995">
    <property type="entry name" value="HTH_MARR_2"/>
    <property type="match status" value="1"/>
</dbReference>
<evidence type="ECO:0000256" key="1">
    <source>
        <dbReference type="ARBA" id="ARBA00023015"/>
    </source>
</evidence>
<comment type="caution">
    <text evidence="5">The sequence shown here is derived from an EMBL/GenBank/DDBJ whole genome shotgun (WGS) entry which is preliminary data.</text>
</comment>
<dbReference type="RefSeq" id="WP_132632298.1">
    <property type="nucleotide sequence ID" value="NZ_SMLD01000059.1"/>
</dbReference>
<gene>
    <name evidence="5" type="ORF">E1295_22450</name>
</gene>